<keyword evidence="1" id="KW-0732">Signal</keyword>
<dbReference type="EMBL" id="STFF01000001">
    <property type="protein sequence ID" value="THU41584.1"/>
    <property type="molecule type" value="Genomic_DNA"/>
</dbReference>
<dbReference type="RefSeq" id="WP_136576073.1">
    <property type="nucleotide sequence ID" value="NZ_STFF01000001.1"/>
</dbReference>
<protein>
    <recommendedName>
        <fullName evidence="4">Transporter</fullName>
    </recommendedName>
</protein>
<proteinExistence type="predicted"/>
<sequence>MTQCWKACLQYSILLLLLTAGMFTATAQTEFDAIMMKKNNFCAGGMYGYSSWKNYWEGTLKRENLNLGTVSTQMVAFMGNYGLSDKLNILFGVPYVTTKASAGTLHGQNGIQDGSLWLKWMPYEKTIGKGDLSLYAIAGVSAPLSNYVADFLPVSIGLRSKTLSLRAMGDYQVGKFYVTASGTYMFRSNIKIDRDAYYTTEMHYTNEVEMPDVLTFNVRTGYRYKNLIADAFVDNQTTLGGFDITRNNMPFPSNEMNATRLGIYVKYELNAIRGLSLIGTGNYVVAGRNMGQATTISGGLFYILDFNKKKSTSATPKKQTP</sequence>
<evidence type="ECO:0000313" key="2">
    <source>
        <dbReference type="EMBL" id="THU41584.1"/>
    </source>
</evidence>
<feature type="chain" id="PRO_5020791392" description="Transporter" evidence="1">
    <location>
        <begin position="28"/>
        <end position="321"/>
    </location>
</feature>
<dbReference type="Proteomes" id="UP000306918">
    <property type="component" value="Unassembled WGS sequence"/>
</dbReference>
<comment type="caution">
    <text evidence="2">The sequence shown here is derived from an EMBL/GenBank/DDBJ whole genome shotgun (WGS) entry which is preliminary data.</text>
</comment>
<organism evidence="2 3">
    <name type="scientific">Niastella caeni</name>
    <dbReference type="NCBI Taxonomy" id="2569763"/>
    <lineage>
        <taxon>Bacteria</taxon>
        <taxon>Pseudomonadati</taxon>
        <taxon>Bacteroidota</taxon>
        <taxon>Chitinophagia</taxon>
        <taxon>Chitinophagales</taxon>
        <taxon>Chitinophagaceae</taxon>
        <taxon>Niastella</taxon>
    </lineage>
</organism>
<feature type="signal peptide" evidence="1">
    <location>
        <begin position="1"/>
        <end position="27"/>
    </location>
</feature>
<gene>
    <name evidence="2" type="ORF">FAM09_05665</name>
</gene>
<evidence type="ECO:0000256" key="1">
    <source>
        <dbReference type="SAM" id="SignalP"/>
    </source>
</evidence>
<evidence type="ECO:0008006" key="4">
    <source>
        <dbReference type="Google" id="ProtNLM"/>
    </source>
</evidence>
<dbReference type="OrthoDB" id="5562884at2"/>
<dbReference type="AlphaFoldDB" id="A0A4S8I3I5"/>
<reference evidence="2 3" key="1">
    <citation type="submission" date="2019-04" db="EMBL/GenBank/DDBJ databases">
        <title>Niastella caeni sp. nov., isolated from activated sludge.</title>
        <authorList>
            <person name="Sheng M."/>
        </authorList>
    </citation>
    <scope>NUCLEOTIDE SEQUENCE [LARGE SCALE GENOMIC DNA]</scope>
    <source>
        <strain evidence="2 3">HX-2-15</strain>
    </source>
</reference>
<dbReference type="SUPFAM" id="SSF56935">
    <property type="entry name" value="Porins"/>
    <property type="match status" value="1"/>
</dbReference>
<keyword evidence="3" id="KW-1185">Reference proteome</keyword>
<name>A0A4S8I3I5_9BACT</name>
<evidence type="ECO:0000313" key="3">
    <source>
        <dbReference type="Proteomes" id="UP000306918"/>
    </source>
</evidence>
<accession>A0A4S8I3I5</accession>